<sequence>MRVQEFTNALLAASAAVNETCTLGSGNCDFELFCGVDSKCHALSSISTCSELHKLVPGVPEMDCSSGVDPSITVRCSKNSDQLGVATETNLTHSQHCVGENAWCDGPDTPDNEKARFDSFYDAVINDCNNSGNVYVQFDFNSRIISTPWHRSGKTVEVLEANITQSQQEGRLTNLKELVRKQHLGLNVHAQGAPTKPPTSNSCITRELYFVLLTAVVLVASF</sequence>
<protein>
    <submittedName>
        <fullName evidence="1">Uncharacterized protein</fullName>
    </submittedName>
</protein>
<dbReference type="EMBL" id="HBHK01016978">
    <property type="protein sequence ID" value="CAD9690560.1"/>
    <property type="molecule type" value="Transcribed_RNA"/>
</dbReference>
<gene>
    <name evidence="1" type="ORF">QSP1433_LOCUS10662</name>
</gene>
<accession>A0A7S2WJN4</accession>
<proteinExistence type="predicted"/>
<name>A0A7S2WJN4_9STRA</name>
<evidence type="ECO:0000313" key="1">
    <source>
        <dbReference type="EMBL" id="CAD9690560.1"/>
    </source>
</evidence>
<reference evidence="1" key="1">
    <citation type="submission" date="2021-01" db="EMBL/GenBank/DDBJ databases">
        <authorList>
            <person name="Corre E."/>
            <person name="Pelletier E."/>
            <person name="Niang G."/>
            <person name="Scheremetjew M."/>
            <person name="Finn R."/>
            <person name="Kale V."/>
            <person name="Holt S."/>
            <person name="Cochrane G."/>
            <person name="Meng A."/>
            <person name="Brown T."/>
            <person name="Cohen L."/>
        </authorList>
    </citation>
    <scope>NUCLEOTIDE SEQUENCE</scope>
    <source>
        <strain evidence="1">NY070348D</strain>
    </source>
</reference>
<dbReference type="AlphaFoldDB" id="A0A7S2WJN4"/>
<organism evidence="1">
    <name type="scientific">Mucochytrium quahogii</name>
    <dbReference type="NCBI Taxonomy" id="96639"/>
    <lineage>
        <taxon>Eukaryota</taxon>
        <taxon>Sar</taxon>
        <taxon>Stramenopiles</taxon>
        <taxon>Bigyra</taxon>
        <taxon>Labyrinthulomycetes</taxon>
        <taxon>Thraustochytrida</taxon>
        <taxon>Thraustochytriidae</taxon>
        <taxon>Mucochytrium</taxon>
    </lineage>
</organism>